<comment type="caution">
    <text evidence="1">The sequence shown here is derived from an EMBL/GenBank/DDBJ whole genome shotgun (WGS) entry which is preliminary data.</text>
</comment>
<protein>
    <recommendedName>
        <fullName evidence="3">Retrotransposon gag domain-containing protein</fullName>
    </recommendedName>
</protein>
<evidence type="ECO:0000313" key="2">
    <source>
        <dbReference type="Proteomes" id="UP000257109"/>
    </source>
</evidence>
<feature type="non-terminal residue" evidence="1">
    <location>
        <position position="1"/>
    </location>
</feature>
<proteinExistence type="predicted"/>
<evidence type="ECO:0000313" key="1">
    <source>
        <dbReference type="EMBL" id="RDX83451.1"/>
    </source>
</evidence>
<dbReference type="AlphaFoldDB" id="A0A371FYU7"/>
<organism evidence="1 2">
    <name type="scientific">Mucuna pruriens</name>
    <name type="common">Velvet bean</name>
    <name type="synonym">Dolichos pruriens</name>
    <dbReference type="NCBI Taxonomy" id="157652"/>
    <lineage>
        <taxon>Eukaryota</taxon>
        <taxon>Viridiplantae</taxon>
        <taxon>Streptophyta</taxon>
        <taxon>Embryophyta</taxon>
        <taxon>Tracheophyta</taxon>
        <taxon>Spermatophyta</taxon>
        <taxon>Magnoliopsida</taxon>
        <taxon>eudicotyledons</taxon>
        <taxon>Gunneridae</taxon>
        <taxon>Pentapetalae</taxon>
        <taxon>rosids</taxon>
        <taxon>fabids</taxon>
        <taxon>Fabales</taxon>
        <taxon>Fabaceae</taxon>
        <taxon>Papilionoideae</taxon>
        <taxon>50 kb inversion clade</taxon>
        <taxon>NPAAA clade</taxon>
        <taxon>indigoferoid/millettioid clade</taxon>
        <taxon>Phaseoleae</taxon>
        <taxon>Mucuna</taxon>
    </lineage>
</organism>
<sequence length="101" mass="11696">MNLRQEEDESLHYFMERFSVVAVRITDLNPEVTLHSMIMALKLELFSNSFYKKPPTLIDKLRARAFGVPHAPIDKKGKERDTQGLMYQIFTPLTTNRAALL</sequence>
<keyword evidence="2" id="KW-1185">Reference proteome</keyword>
<evidence type="ECO:0008006" key="3">
    <source>
        <dbReference type="Google" id="ProtNLM"/>
    </source>
</evidence>
<name>A0A371FYU7_MUCPR</name>
<dbReference type="EMBL" id="QJKJ01007358">
    <property type="protein sequence ID" value="RDX83451.1"/>
    <property type="molecule type" value="Genomic_DNA"/>
</dbReference>
<dbReference type="Proteomes" id="UP000257109">
    <property type="component" value="Unassembled WGS sequence"/>
</dbReference>
<reference evidence="1" key="1">
    <citation type="submission" date="2018-05" db="EMBL/GenBank/DDBJ databases">
        <title>Draft genome of Mucuna pruriens seed.</title>
        <authorList>
            <person name="Nnadi N.E."/>
            <person name="Vos R."/>
            <person name="Hasami M.H."/>
            <person name="Devisetty U.K."/>
            <person name="Aguiy J.C."/>
        </authorList>
    </citation>
    <scope>NUCLEOTIDE SEQUENCE [LARGE SCALE GENOMIC DNA]</scope>
    <source>
        <strain evidence="1">JCA_2017</strain>
    </source>
</reference>
<gene>
    <name evidence="1" type="ORF">CR513_35624</name>
</gene>
<accession>A0A371FYU7</accession>
<dbReference type="OrthoDB" id="786383at2759"/>